<keyword evidence="3" id="KW-1185">Reference proteome</keyword>
<organism evidence="2 3">
    <name type="scientific">Actinomadura gamaensis</name>
    <dbReference type="NCBI Taxonomy" id="1763541"/>
    <lineage>
        <taxon>Bacteria</taxon>
        <taxon>Bacillati</taxon>
        <taxon>Actinomycetota</taxon>
        <taxon>Actinomycetes</taxon>
        <taxon>Streptosporangiales</taxon>
        <taxon>Thermomonosporaceae</taxon>
        <taxon>Actinomadura</taxon>
    </lineage>
</organism>
<accession>A0ABV9TW30</accession>
<dbReference type="EMBL" id="JBHSIT010000003">
    <property type="protein sequence ID" value="MFC4908345.1"/>
    <property type="molecule type" value="Genomic_DNA"/>
</dbReference>
<evidence type="ECO:0000259" key="1">
    <source>
        <dbReference type="Pfam" id="PF19054"/>
    </source>
</evidence>
<dbReference type="InterPro" id="IPR043917">
    <property type="entry name" value="DUF5753"/>
</dbReference>
<sequence>MAYDYDRPVPKINARVVGWGLRRVREILELGYDEAVAGFGRDAQWLAAVETGFGDIGPEEVAALLAHYGPVPDRIRAVLTGLAARPDGPLWLQPHLDRLSGMLRDILTIEAEADVVRAFGIQAVPDLARTEAYARLVHEHRLLPEDHPESDWPLLSARQRHRPGGDPRTLDLIVDQRVVATSPSGHEEMWREQVEHLLALSRAGHTVRVVPHSVGYYAGLEGPFELYEVSAFNDRLGVVHWPDGLGMSPADLAPLWRRIEQVALTPADSALLLNDVLHGRSLDHY</sequence>
<proteinExistence type="predicted"/>
<comment type="caution">
    <text evidence="2">The sequence shown here is derived from an EMBL/GenBank/DDBJ whole genome shotgun (WGS) entry which is preliminary data.</text>
</comment>
<dbReference type="RefSeq" id="WP_378254867.1">
    <property type="nucleotide sequence ID" value="NZ_JBHSIT010000003.1"/>
</dbReference>
<protein>
    <submittedName>
        <fullName evidence="2">DUF5753 domain-containing protein</fullName>
    </submittedName>
</protein>
<feature type="domain" description="DUF5753" evidence="1">
    <location>
        <begin position="103"/>
        <end position="273"/>
    </location>
</feature>
<evidence type="ECO:0000313" key="3">
    <source>
        <dbReference type="Proteomes" id="UP001595872"/>
    </source>
</evidence>
<reference evidence="3" key="1">
    <citation type="journal article" date="2019" name="Int. J. Syst. Evol. Microbiol.">
        <title>The Global Catalogue of Microorganisms (GCM) 10K type strain sequencing project: providing services to taxonomists for standard genome sequencing and annotation.</title>
        <authorList>
            <consortium name="The Broad Institute Genomics Platform"/>
            <consortium name="The Broad Institute Genome Sequencing Center for Infectious Disease"/>
            <person name="Wu L."/>
            <person name="Ma J."/>
        </authorList>
    </citation>
    <scope>NUCLEOTIDE SEQUENCE [LARGE SCALE GENOMIC DNA]</scope>
    <source>
        <strain evidence="3">KLKA75</strain>
    </source>
</reference>
<dbReference type="Pfam" id="PF19054">
    <property type="entry name" value="DUF5753"/>
    <property type="match status" value="1"/>
</dbReference>
<name>A0ABV9TW30_9ACTN</name>
<gene>
    <name evidence="2" type="ORF">ACFPCY_13505</name>
</gene>
<dbReference type="Proteomes" id="UP001595872">
    <property type="component" value="Unassembled WGS sequence"/>
</dbReference>
<evidence type="ECO:0000313" key="2">
    <source>
        <dbReference type="EMBL" id="MFC4908345.1"/>
    </source>
</evidence>